<keyword evidence="5" id="KW-1185">Reference proteome</keyword>
<name>A0AAV8FDE3_9POAL</name>
<evidence type="ECO:0000259" key="3">
    <source>
        <dbReference type="PROSITE" id="PS50144"/>
    </source>
</evidence>
<dbReference type="InterPro" id="IPR002083">
    <property type="entry name" value="MATH/TRAF_dom"/>
</dbReference>
<sequence length="317" mass="35816">MSLSAPETASILRYEEMVGSHFFYPTEKCNGKGEFIESATFNVAGYDWTIQFYPNGDTRAEEGHTSIYLHLKSEVAQNVLAQPTFVILNQNEQLLSAYRAAEVYTFMGKTDSIGFINFVKRSAIESGLMDDCILIRCIVTVFKPLLVKADLGYHIPVPPSEFKQQIISLLENGNGADVTFKVNGRTFNAHKFILAARSQVFESLFFGPCKEESDTVIEIEDIEAPVFKSLLHFIYSDTVPEFEERDDSKNNHNSKLMAQRLLVAADRYGLEGLKMTCEMILYGRMDSSNVVEQRVNLSIQKQLIQLIFDLKKIVSSI</sequence>
<dbReference type="InterPro" id="IPR008974">
    <property type="entry name" value="TRAF-like"/>
</dbReference>
<accession>A0AAV8FDE3</accession>
<organism evidence="4 5">
    <name type="scientific">Rhynchospora pubera</name>
    <dbReference type="NCBI Taxonomy" id="906938"/>
    <lineage>
        <taxon>Eukaryota</taxon>
        <taxon>Viridiplantae</taxon>
        <taxon>Streptophyta</taxon>
        <taxon>Embryophyta</taxon>
        <taxon>Tracheophyta</taxon>
        <taxon>Spermatophyta</taxon>
        <taxon>Magnoliopsida</taxon>
        <taxon>Liliopsida</taxon>
        <taxon>Poales</taxon>
        <taxon>Cyperaceae</taxon>
        <taxon>Cyperoideae</taxon>
        <taxon>Rhynchosporeae</taxon>
        <taxon>Rhynchospora</taxon>
    </lineage>
</organism>
<feature type="domain" description="BTB" evidence="2">
    <location>
        <begin position="176"/>
        <end position="243"/>
    </location>
</feature>
<feature type="domain" description="MATH" evidence="3">
    <location>
        <begin position="19"/>
        <end position="139"/>
    </location>
</feature>
<dbReference type="SUPFAM" id="SSF54695">
    <property type="entry name" value="POZ domain"/>
    <property type="match status" value="1"/>
</dbReference>
<dbReference type="Pfam" id="PF22486">
    <property type="entry name" value="MATH_2"/>
    <property type="match status" value="1"/>
</dbReference>
<evidence type="ECO:0000313" key="4">
    <source>
        <dbReference type="EMBL" id="KAJ4789675.1"/>
    </source>
</evidence>
<dbReference type="SUPFAM" id="SSF49599">
    <property type="entry name" value="TRAF domain-like"/>
    <property type="match status" value="1"/>
</dbReference>
<dbReference type="SMART" id="SM00225">
    <property type="entry name" value="BTB"/>
    <property type="match status" value="1"/>
</dbReference>
<dbReference type="PANTHER" id="PTHR26379">
    <property type="entry name" value="BTB/POZ AND MATH DOMAIN-CONTAINING PROTEIN 1"/>
    <property type="match status" value="1"/>
</dbReference>
<evidence type="ECO:0000259" key="2">
    <source>
        <dbReference type="PROSITE" id="PS50097"/>
    </source>
</evidence>
<dbReference type="GO" id="GO:0016567">
    <property type="term" value="P:protein ubiquitination"/>
    <property type="evidence" value="ECO:0007669"/>
    <property type="project" value="InterPro"/>
</dbReference>
<dbReference type="Proteomes" id="UP001140206">
    <property type="component" value="Chromosome 2"/>
</dbReference>
<comment type="caution">
    <text evidence="4">The sequence shown here is derived from an EMBL/GenBank/DDBJ whole genome shotgun (WGS) entry which is preliminary data.</text>
</comment>
<reference evidence="4" key="1">
    <citation type="submission" date="2022-08" db="EMBL/GenBank/DDBJ databases">
        <authorList>
            <person name="Marques A."/>
        </authorList>
    </citation>
    <scope>NUCLEOTIDE SEQUENCE</scope>
    <source>
        <strain evidence="4">RhyPub2mFocal</strain>
        <tissue evidence="4">Leaves</tissue>
    </source>
</reference>
<dbReference type="InterPro" id="IPR045005">
    <property type="entry name" value="BPM1-6"/>
</dbReference>
<dbReference type="PROSITE" id="PS50097">
    <property type="entry name" value="BTB"/>
    <property type="match status" value="1"/>
</dbReference>
<dbReference type="AlphaFoldDB" id="A0AAV8FDE3"/>
<evidence type="ECO:0000313" key="5">
    <source>
        <dbReference type="Proteomes" id="UP001140206"/>
    </source>
</evidence>
<proteinExistence type="predicted"/>
<dbReference type="PANTHER" id="PTHR26379:SF187">
    <property type="entry name" value="OS07G0655300 PROTEIN"/>
    <property type="match status" value="1"/>
</dbReference>
<dbReference type="CDD" id="cd18280">
    <property type="entry name" value="BTB_POZ_BPM_plant"/>
    <property type="match status" value="1"/>
</dbReference>
<comment type="pathway">
    <text evidence="1">Protein modification; protein ubiquitination.</text>
</comment>
<dbReference type="PROSITE" id="PS50144">
    <property type="entry name" value="MATH"/>
    <property type="match status" value="1"/>
</dbReference>
<dbReference type="Pfam" id="PF00651">
    <property type="entry name" value="BTB"/>
    <property type="match status" value="1"/>
</dbReference>
<dbReference type="InterPro" id="IPR011333">
    <property type="entry name" value="SKP1/BTB/POZ_sf"/>
</dbReference>
<dbReference type="Gene3D" id="2.60.210.10">
    <property type="entry name" value="Apoptosis, Tumor Necrosis Factor Receptor Associated Protein 2, Chain A"/>
    <property type="match status" value="1"/>
</dbReference>
<evidence type="ECO:0000256" key="1">
    <source>
        <dbReference type="ARBA" id="ARBA00004906"/>
    </source>
</evidence>
<gene>
    <name evidence="4" type="ORF">LUZ62_040921</name>
</gene>
<protein>
    <submittedName>
        <fullName evidence="4">BTB/POZ and MATH domain-containing protein 2</fullName>
    </submittedName>
</protein>
<dbReference type="InterPro" id="IPR000210">
    <property type="entry name" value="BTB/POZ_dom"/>
</dbReference>
<dbReference type="CDD" id="cd00121">
    <property type="entry name" value="MATH"/>
    <property type="match status" value="1"/>
</dbReference>
<dbReference type="Gene3D" id="3.30.710.10">
    <property type="entry name" value="Potassium Channel Kv1.1, Chain A"/>
    <property type="match status" value="1"/>
</dbReference>
<dbReference type="EMBL" id="JAMFTS010000002">
    <property type="protein sequence ID" value="KAJ4789675.1"/>
    <property type="molecule type" value="Genomic_DNA"/>
</dbReference>